<gene>
    <name evidence="2" type="ORF">LCGC14_1461180</name>
</gene>
<evidence type="ECO:0000259" key="1">
    <source>
        <dbReference type="Pfam" id="PF01551"/>
    </source>
</evidence>
<dbReference type="EMBL" id="LAZR01010172">
    <property type="protein sequence ID" value="KKM68411.1"/>
    <property type="molecule type" value="Genomic_DNA"/>
</dbReference>
<name>A0A0F9K146_9ZZZZ</name>
<feature type="domain" description="M23ase beta-sheet core" evidence="1">
    <location>
        <begin position="49"/>
        <end position="145"/>
    </location>
</feature>
<accession>A0A0F9K146</accession>
<dbReference type="PANTHER" id="PTHR21666:SF270">
    <property type="entry name" value="MUREIN HYDROLASE ACTIVATOR ENVC"/>
    <property type="match status" value="1"/>
</dbReference>
<protein>
    <recommendedName>
        <fullName evidence="1">M23ase beta-sheet core domain-containing protein</fullName>
    </recommendedName>
</protein>
<dbReference type="SUPFAM" id="SSF51261">
    <property type="entry name" value="Duplicated hybrid motif"/>
    <property type="match status" value="1"/>
</dbReference>
<dbReference type="GO" id="GO:0004222">
    <property type="term" value="F:metalloendopeptidase activity"/>
    <property type="evidence" value="ECO:0007669"/>
    <property type="project" value="TreeGrafter"/>
</dbReference>
<dbReference type="InterPro" id="IPR050570">
    <property type="entry name" value="Cell_wall_metabolism_enzyme"/>
</dbReference>
<dbReference type="InterPro" id="IPR011055">
    <property type="entry name" value="Dup_hybrid_motif"/>
</dbReference>
<organism evidence="2">
    <name type="scientific">marine sediment metagenome</name>
    <dbReference type="NCBI Taxonomy" id="412755"/>
    <lineage>
        <taxon>unclassified sequences</taxon>
        <taxon>metagenomes</taxon>
        <taxon>ecological metagenomes</taxon>
    </lineage>
</organism>
<comment type="caution">
    <text evidence="2">The sequence shown here is derived from an EMBL/GenBank/DDBJ whole genome shotgun (WGS) entry which is preliminary data.</text>
</comment>
<dbReference type="Gene3D" id="2.70.70.10">
    <property type="entry name" value="Glucose Permease (Domain IIA)"/>
    <property type="match status" value="1"/>
</dbReference>
<proteinExistence type="predicted"/>
<dbReference type="AlphaFoldDB" id="A0A0F9K146"/>
<dbReference type="CDD" id="cd12797">
    <property type="entry name" value="M23_peptidase"/>
    <property type="match status" value="1"/>
</dbReference>
<evidence type="ECO:0000313" key="2">
    <source>
        <dbReference type="EMBL" id="KKM68411.1"/>
    </source>
</evidence>
<dbReference type="Pfam" id="PF01551">
    <property type="entry name" value="Peptidase_M23"/>
    <property type="match status" value="1"/>
</dbReference>
<reference evidence="2" key="1">
    <citation type="journal article" date="2015" name="Nature">
        <title>Complex archaea that bridge the gap between prokaryotes and eukaryotes.</title>
        <authorList>
            <person name="Spang A."/>
            <person name="Saw J.H."/>
            <person name="Jorgensen S.L."/>
            <person name="Zaremba-Niedzwiedzka K."/>
            <person name="Martijn J."/>
            <person name="Lind A.E."/>
            <person name="van Eijk R."/>
            <person name="Schleper C."/>
            <person name="Guy L."/>
            <person name="Ettema T.J."/>
        </authorList>
    </citation>
    <scope>NUCLEOTIDE SEQUENCE</scope>
</reference>
<dbReference type="PANTHER" id="PTHR21666">
    <property type="entry name" value="PEPTIDASE-RELATED"/>
    <property type="match status" value="1"/>
</dbReference>
<dbReference type="InterPro" id="IPR016047">
    <property type="entry name" value="M23ase_b-sheet_dom"/>
</dbReference>
<sequence>MGNRLVLAPVTIMRDFYPGYELNDLWEGYPVRGRITSPQGIYRPRYGTVHQGIDISAPLDAPIRAPAPGTVVFVQAERHGSSDGHALGNFVIMEHANGWQTLYAHMENDGVKVRIGDVLARGEVIGGVGELGKTTGPHLHFVVATQAYGFYADSPYLRDPERLIRATEPQLEGEDSAMPAGIKDTVGVALIIGLNNVQINPLPVEYRNGYEWRNYIVSTLQGRVTDDAG</sequence>